<sequence>MVDLKSRISPEFKTWLNRQKKITGIISDPVITRILANKLSGIDVTEVTIKNRRRPKKLTLRRVFETDVTDLFKEFKV</sequence>
<name>A0A0F9RDX0_9ZZZZ</name>
<comment type="caution">
    <text evidence="1">The sequence shown here is derived from an EMBL/GenBank/DDBJ whole genome shotgun (WGS) entry which is preliminary data.</text>
</comment>
<dbReference type="EMBL" id="LAZR01000913">
    <property type="protein sequence ID" value="KKN54745.1"/>
    <property type="molecule type" value="Genomic_DNA"/>
</dbReference>
<proteinExistence type="predicted"/>
<reference evidence="1" key="1">
    <citation type="journal article" date="2015" name="Nature">
        <title>Complex archaea that bridge the gap between prokaryotes and eukaryotes.</title>
        <authorList>
            <person name="Spang A."/>
            <person name="Saw J.H."/>
            <person name="Jorgensen S.L."/>
            <person name="Zaremba-Niedzwiedzka K."/>
            <person name="Martijn J."/>
            <person name="Lind A.E."/>
            <person name="van Eijk R."/>
            <person name="Schleper C."/>
            <person name="Guy L."/>
            <person name="Ettema T.J."/>
        </authorList>
    </citation>
    <scope>NUCLEOTIDE SEQUENCE</scope>
</reference>
<evidence type="ECO:0000313" key="1">
    <source>
        <dbReference type="EMBL" id="KKN54745.1"/>
    </source>
</evidence>
<gene>
    <name evidence="1" type="ORF">LCGC14_0588970</name>
</gene>
<accession>A0A0F9RDX0</accession>
<protein>
    <submittedName>
        <fullName evidence="1">Uncharacterized protein</fullName>
    </submittedName>
</protein>
<organism evidence="1">
    <name type="scientific">marine sediment metagenome</name>
    <dbReference type="NCBI Taxonomy" id="412755"/>
    <lineage>
        <taxon>unclassified sequences</taxon>
        <taxon>metagenomes</taxon>
        <taxon>ecological metagenomes</taxon>
    </lineage>
</organism>
<dbReference type="AlphaFoldDB" id="A0A0F9RDX0"/>